<protein>
    <submittedName>
        <fullName evidence="2">Uncharacterized protein</fullName>
    </submittedName>
</protein>
<name>A0A6C0BIP3_9ZZZZ</name>
<proteinExistence type="predicted"/>
<reference evidence="2" key="1">
    <citation type="journal article" date="2020" name="Nature">
        <title>Giant virus diversity and host interactions through global metagenomics.</title>
        <authorList>
            <person name="Schulz F."/>
            <person name="Roux S."/>
            <person name="Paez-Espino D."/>
            <person name="Jungbluth S."/>
            <person name="Walsh D.A."/>
            <person name="Denef V.J."/>
            <person name="McMahon K.D."/>
            <person name="Konstantinidis K.T."/>
            <person name="Eloe-Fadrosh E.A."/>
            <person name="Kyrpides N.C."/>
            <person name="Woyke T."/>
        </authorList>
    </citation>
    <scope>NUCLEOTIDE SEQUENCE</scope>
    <source>
        <strain evidence="2">GVMAG-M-3300013285-6</strain>
    </source>
</reference>
<accession>A0A6C0BIP3</accession>
<evidence type="ECO:0000256" key="1">
    <source>
        <dbReference type="SAM" id="Phobius"/>
    </source>
</evidence>
<feature type="transmembrane region" description="Helical" evidence="1">
    <location>
        <begin position="50"/>
        <end position="77"/>
    </location>
</feature>
<dbReference type="EMBL" id="MN739166">
    <property type="protein sequence ID" value="QHS91930.1"/>
    <property type="molecule type" value="Genomic_DNA"/>
</dbReference>
<evidence type="ECO:0000313" key="2">
    <source>
        <dbReference type="EMBL" id="QHS91930.1"/>
    </source>
</evidence>
<sequence>MNRHESEEEVSLTDVPKERCPCCKRLETTIVDHFASHRREYEENFITGGWILLLMCFVLVSGILLYFTIQAFFTFIYK</sequence>
<keyword evidence="1" id="KW-1133">Transmembrane helix</keyword>
<keyword evidence="1" id="KW-0812">Transmembrane</keyword>
<dbReference type="AlphaFoldDB" id="A0A6C0BIP3"/>
<keyword evidence="1" id="KW-0472">Membrane</keyword>
<organism evidence="2">
    <name type="scientific">viral metagenome</name>
    <dbReference type="NCBI Taxonomy" id="1070528"/>
    <lineage>
        <taxon>unclassified sequences</taxon>
        <taxon>metagenomes</taxon>
        <taxon>organismal metagenomes</taxon>
    </lineage>
</organism>